<dbReference type="HAMAP" id="MF_00356">
    <property type="entry name" value="DNApol_PolC"/>
    <property type="match status" value="1"/>
</dbReference>
<dbReference type="NCBIfam" id="TIGR00573">
    <property type="entry name" value="dnaq"/>
    <property type="match status" value="1"/>
</dbReference>
<dbReference type="NCBIfam" id="TIGR01405">
    <property type="entry name" value="polC_Gram_pos"/>
    <property type="match status" value="1"/>
</dbReference>
<evidence type="ECO:0000256" key="8">
    <source>
        <dbReference type="ARBA" id="ARBA00022839"/>
    </source>
</evidence>
<reference evidence="15" key="1">
    <citation type="submission" date="2023-01" db="EMBL/GenBank/DDBJ databases">
        <title>Human gut microbiome strain richness.</title>
        <authorList>
            <person name="Chen-Liaw A."/>
        </authorList>
    </citation>
    <scope>NUCLEOTIDE SEQUENCE</scope>
    <source>
        <strain evidence="15">B1_m1001713B170214d0_201011</strain>
    </source>
</reference>
<keyword evidence="6 11" id="KW-0540">Nuclease</keyword>
<dbReference type="GO" id="GO:0006261">
    <property type="term" value="P:DNA-templated DNA replication"/>
    <property type="evidence" value="ECO:0007669"/>
    <property type="project" value="UniProtKB-UniRule"/>
</dbReference>
<gene>
    <name evidence="11" type="primary">polC</name>
    <name evidence="15" type="ORF">PM006_07655</name>
</gene>
<accession>A0AAW6ATU2</accession>
<organism evidence="15 16">
    <name type="scientific">Clostridium symbiosum</name>
    <name type="common">Bacteroides symbiosus</name>
    <dbReference type="NCBI Taxonomy" id="1512"/>
    <lineage>
        <taxon>Bacteria</taxon>
        <taxon>Bacillati</taxon>
        <taxon>Bacillota</taxon>
        <taxon>Clostridia</taxon>
        <taxon>Lachnospirales</taxon>
        <taxon>Lachnospiraceae</taxon>
        <taxon>Otoolea</taxon>
    </lineage>
</organism>
<dbReference type="RefSeq" id="WP_100932956.1">
    <property type="nucleotide sequence ID" value="NZ_JANKAG010000019.1"/>
</dbReference>
<keyword evidence="5 11" id="KW-0235">DNA replication</keyword>
<evidence type="ECO:0000259" key="13">
    <source>
        <dbReference type="SMART" id="SM00479"/>
    </source>
</evidence>
<dbReference type="InterPro" id="IPR029460">
    <property type="entry name" value="DNAPol_HHH"/>
</dbReference>
<dbReference type="SUPFAM" id="SSF53098">
    <property type="entry name" value="Ribonuclease H-like"/>
    <property type="match status" value="1"/>
</dbReference>
<comment type="function">
    <text evidence="1 11">Required for replicative DNA synthesis. This DNA polymerase also exhibits 3' to 5' exonuclease activity.</text>
</comment>
<dbReference type="PANTHER" id="PTHR32294:SF5">
    <property type="entry name" value="DNA POLYMERASE III POLC-TYPE"/>
    <property type="match status" value="1"/>
</dbReference>
<evidence type="ECO:0000313" key="16">
    <source>
        <dbReference type="Proteomes" id="UP001300871"/>
    </source>
</evidence>
<dbReference type="Gene3D" id="3.20.20.140">
    <property type="entry name" value="Metal-dependent hydrolases"/>
    <property type="match status" value="2"/>
</dbReference>
<dbReference type="GO" id="GO:0003677">
    <property type="term" value="F:DNA binding"/>
    <property type="evidence" value="ECO:0007669"/>
    <property type="project" value="UniProtKB-UniRule"/>
</dbReference>
<feature type="compositionally biased region" description="Basic and acidic residues" evidence="12">
    <location>
        <begin position="250"/>
        <end position="271"/>
    </location>
</feature>
<dbReference type="InterPro" id="IPR011708">
    <property type="entry name" value="DNA_pol3_alpha_NTPase_dom"/>
</dbReference>
<dbReference type="Gene3D" id="1.10.150.870">
    <property type="match status" value="1"/>
</dbReference>
<comment type="caution">
    <text evidence="15">The sequence shown here is derived from an EMBL/GenBank/DDBJ whole genome shotgun (WGS) entry which is preliminary data.</text>
</comment>
<evidence type="ECO:0000256" key="3">
    <source>
        <dbReference type="ARBA" id="ARBA00022679"/>
    </source>
</evidence>
<feature type="domain" description="Polymerase/histidinol phosphatase N-terminal" evidence="14">
    <location>
        <begin position="400"/>
        <end position="468"/>
    </location>
</feature>
<dbReference type="Pfam" id="PF00929">
    <property type="entry name" value="RNase_T"/>
    <property type="match status" value="1"/>
</dbReference>
<dbReference type="CDD" id="cd06127">
    <property type="entry name" value="DEDDh"/>
    <property type="match status" value="1"/>
</dbReference>
<keyword evidence="4 11" id="KW-0548">Nucleotidyltransferase</keyword>
<dbReference type="GeneID" id="57970762"/>
<keyword evidence="7 11" id="KW-0378">Hydrolase</keyword>
<dbReference type="Gene3D" id="1.10.150.700">
    <property type="entry name" value="PolC, middle finger domain"/>
    <property type="match status" value="1"/>
</dbReference>
<dbReference type="SMART" id="SM00479">
    <property type="entry name" value="EXOIII"/>
    <property type="match status" value="1"/>
</dbReference>
<dbReference type="SMART" id="SM00481">
    <property type="entry name" value="POLIIIAc"/>
    <property type="match status" value="1"/>
</dbReference>
<feature type="domain" description="Exonuclease" evidence="13">
    <location>
        <begin position="485"/>
        <end position="650"/>
    </location>
</feature>
<evidence type="ECO:0000256" key="2">
    <source>
        <dbReference type="ARBA" id="ARBA00022490"/>
    </source>
</evidence>
<dbReference type="InterPro" id="IPR003141">
    <property type="entry name" value="Pol/His_phosphatase_N"/>
</dbReference>
<keyword evidence="2 11" id="KW-0963">Cytoplasm</keyword>
<evidence type="ECO:0000256" key="10">
    <source>
        <dbReference type="ARBA" id="ARBA00049244"/>
    </source>
</evidence>
<evidence type="ECO:0000259" key="14">
    <source>
        <dbReference type="SMART" id="SM00481"/>
    </source>
</evidence>
<dbReference type="Pfam" id="PF07733">
    <property type="entry name" value="DNA_pol3_alpha"/>
    <property type="match status" value="2"/>
</dbReference>
<dbReference type="EMBL" id="JAQLGM010000014">
    <property type="protein sequence ID" value="MDB2000073.1"/>
    <property type="molecule type" value="Genomic_DNA"/>
</dbReference>
<dbReference type="PANTHER" id="PTHR32294">
    <property type="entry name" value="DNA POLYMERASE III SUBUNIT ALPHA"/>
    <property type="match status" value="1"/>
</dbReference>
<dbReference type="Pfam" id="PF17657">
    <property type="entry name" value="DNA_pol3_finger"/>
    <property type="match status" value="1"/>
</dbReference>
<dbReference type="GO" id="GO:0005737">
    <property type="term" value="C:cytoplasm"/>
    <property type="evidence" value="ECO:0007669"/>
    <property type="project" value="UniProtKB-SubCell"/>
</dbReference>
<dbReference type="Gene3D" id="3.30.420.10">
    <property type="entry name" value="Ribonuclease H-like superfamily/Ribonuclease H"/>
    <property type="match status" value="1"/>
</dbReference>
<keyword evidence="9 11" id="KW-0239">DNA-directed DNA polymerase</keyword>
<dbReference type="InterPro" id="IPR012340">
    <property type="entry name" value="NA-bd_OB-fold"/>
</dbReference>
<evidence type="ECO:0000256" key="12">
    <source>
        <dbReference type="SAM" id="MobiDB-lite"/>
    </source>
</evidence>
<dbReference type="GO" id="GO:0008408">
    <property type="term" value="F:3'-5' exonuclease activity"/>
    <property type="evidence" value="ECO:0007669"/>
    <property type="project" value="UniProtKB-UniRule"/>
</dbReference>
<dbReference type="FunFam" id="3.30.420.10:FF:000045">
    <property type="entry name" value="3'-5' exonuclease DinG"/>
    <property type="match status" value="1"/>
</dbReference>
<dbReference type="GO" id="GO:0003887">
    <property type="term" value="F:DNA-directed DNA polymerase activity"/>
    <property type="evidence" value="ECO:0007669"/>
    <property type="project" value="UniProtKB-UniRule"/>
</dbReference>
<protein>
    <recommendedName>
        <fullName evidence="11">DNA polymerase III PolC-type</fullName>
        <shortName evidence="11">PolIII</shortName>
        <ecNumber evidence="11">2.7.7.7</ecNumber>
    </recommendedName>
</protein>
<comment type="subcellular location">
    <subcellularLocation>
        <location evidence="11">Cytoplasm</location>
    </subcellularLocation>
</comment>
<dbReference type="Gene3D" id="6.10.140.1510">
    <property type="match status" value="1"/>
</dbReference>
<evidence type="ECO:0000256" key="5">
    <source>
        <dbReference type="ARBA" id="ARBA00022705"/>
    </source>
</evidence>
<dbReference type="Pfam" id="PF14480">
    <property type="entry name" value="DNA_pol3_a_NI"/>
    <property type="match status" value="1"/>
</dbReference>
<dbReference type="CDD" id="cd07435">
    <property type="entry name" value="PHP_PolIIIA_POLC"/>
    <property type="match status" value="1"/>
</dbReference>
<dbReference type="InterPro" id="IPR013520">
    <property type="entry name" value="Ribonucl_H"/>
</dbReference>
<dbReference type="Gene3D" id="2.40.50.140">
    <property type="entry name" value="Nucleic acid-binding proteins"/>
    <property type="match status" value="1"/>
</dbReference>
<keyword evidence="3 11" id="KW-0808">Transferase</keyword>
<feature type="region of interest" description="Disordered" evidence="12">
    <location>
        <begin position="228"/>
        <end position="271"/>
    </location>
</feature>
<evidence type="ECO:0000256" key="7">
    <source>
        <dbReference type="ARBA" id="ARBA00022801"/>
    </source>
</evidence>
<dbReference type="InterPro" id="IPR004013">
    <property type="entry name" value="PHP_dom"/>
</dbReference>
<evidence type="ECO:0000256" key="6">
    <source>
        <dbReference type="ARBA" id="ARBA00022722"/>
    </source>
</evidence>
<keyword evidence="8 11" id="KW-0269">Exonuclease</keyword>
<evidence type="ECO:0000313" key="15">
    <source>
        <dbReference type="EMBL" id="MDB2000073.1"/>
    </source>
</evidence>
<dbReference type="InterPro" id="IPR006054">
    <property type="entry name" value="DnaQ"/>
</dbReference>
<dbReference type="InterPro" id="IPR012337">
    <property type="entry name" value="RNaseH-like_sf"/>
</dbReference>
<dbReference type="InterPro" id="IPR044923">
    <property type="entry name" value="PolC_middle_finger_sf"/>
</dbReference>
<dbReference type="Gene3D" id="3.30.1900.20">
    <property type="match status" value="2"/>
</dbReference>
<dbReference type="NCBIfam" id="NF001688">
    <property type="entry name" value="PRK00448.1"/>
    <property type="match status" value="1"/>
</dbReference>
<dbReference type="InterPro" id="IPR028112">
    <property type="entry name" value="DNA_PolC-type_N_I"/>
</dbReference>
<comment type="similarity">
    <text evidence="11">Belongs to the DNA polymerase type-C family. PolC subfamily.</text>
</comment>
<dbReference type="Proteomes" id="UP001300871">
    <property type="component" value="Unassembled WGS sequence"/>
</dbReference>
<sequence>MKSFLEVFPDLHIADNVRELFELVEVEKVATTRDRSSIRIYIVSPRLIHKQNIYKLEEGIKSQLFPGKKVTIKILEKYHLSGQYTPKKLMDVYRDSILMELKNYSILLYNMFRRAVLSFDEKDLLTMEIEDTMIAKDKAPELVRILEKIFTERCNIPMEVRLSYRPAEARKRVEEEPAVIYMNAEHTSGGAAPSDPAPVSGEASLDLPFDEGSSVLKPVGDLNFQAEKKQKAVKETGGKNAQSKAGGDLSGKKGKGDFSGGKREFRRSGYGRKSDNPDVLYGRDFDEESVEIEKIEGEIGEVVIRGKILATDVRELRSGNSLFIFSISDFTDTISVKVFAREESLEDLKTATKAGQFVRLKGVANIDRFDGELTIGSVVGIKKCEDFTTKRVDNAPVKRVELHCHTKMSDMDGVSEVKDLIKRAKQWGMDAMAVTDHGCVQSFPDANHSVERGDNFKVLYGVEGYLVDDMKELVENGAGQSLDHTCVVFDIETTGFSPLKNRIIEIGAVRVEEGRIVDKFSSFVNPDVPIPFEIEKLTGINDNMVLDAPKIDKVLPEFLEFCRGAVMVAHNAGFDISFIKENARQQGLEFNPTVLDTVSLARVLLPNLNRFKLDTVAKELKINLANHHRAVDDAGATAEIFVRFIKMLKERDIFDLSQLNELSRMTVEMIRKMPTYHIIIIAKNDVGRVNLYRLVSESNLTYFARRPRIPKSLLSQYREGLIIGSACEAGELYQALLRGVPDTEIHKIVDFYDYLEIQPLGNNAFMLRDEKSPVNSEEELMDLNRRIVGLGEQYNKPVCATCDVHFLDPEDEVYRRIIMSSKGFKDADDQAPLYLRTTDEMLREFEYLGSDKAEEVVITNTRKIAAMCERIEPVRPDKCAPVIPNSDETLRSICYNKAHEMYGENLPKIVVDRLERELNSIISNGFAVMYIIAQKLVWKSNEDGYLVGSRGSVGSSLVATMSGITEVNPLSPHYYCTNCHYYDFDSEEVRKFAGMAGCDMPDKNCPVCGEPLKKDGFDIPFETFLGFKGDKEPDIDLNFSGEYQSRAHTYTEVIFGKGQTFRAGTIGTLADKTAYGYVKGYYEDRGVRKRRCEIDRIVGGCVGVRRTTGQHPGGIIVLPHGEEIYSFTPVQHPADDMTTRTVTTHFDYHSIDHNLLKLDILGHDDPTMIRMLQDLTGQDPVKDFPLDSKEVMSLFQNTSALGIEPEDIGGCKLGALGIPEFGTDFAMQMLIDAQPKYFSDLVRISGLSHGTDVWLGNAQTLIQEGKATIQTAICTRDDIMVYLIGMGLEEGLAFTIMESVRKGKGLKDEWIKEMTDHGVPDWYIWSCKKIKYMFPKAHAAAYVMMAWRIAYCKVFYPLAYYAAFFSIRASGFSYVLMCQGREKLEYHLADYKKRMDTLSKKEQDTLRDMRIVQEMYARGFEFTAIDIFKASARSFQIVDGKLMPSLSSIDGLGEKAADAIVFAAEDGPFLSREDFINRTKVTKTVCDLMGELGLLGDLPESNQLSLFDMVM</sequence>
<dbReference type="EC" id="2.7.7.7" evidence="11"/>
<dbReference type="Pfam" id="PF14579">
    <property type="entry name" value="HHH_6"/>
    <property type="match status" value="1"/>
</dbReference>
<dbReference type="InterPro" id="IPR036397">
    <property type="entry name" value="RNaseH_sf"/>
</dbReference>
<evidence type="ECO:0000256" key="9">
    <source>
        <dbReference type="ARBA" id="ARBA00022932"/>
    </source>
</evidence>
<evidence type="ECO:0000256" key="1">
    <source>
        <dbReference type="ARBA" id="ARBA00003452"/>
    </source>
</evidence>
<feature type="region of interest" description="Disordered" evidence="12">
    <location>
        <begin position="185"/>
        <end position="204"/>
    </location>
</feature>
<dbReference type="InterPro" id="IPR006308">
    <property type="entry name" value="Pol_III_a_PolC-type_gram_pos"/>
</dbReference>
<dbReference type="Pfam" id="PF02811">
    <property type="entry name" value="PHP"/>
    <property type="match status" value="1"/>
</dbReference>
<evidence type="ECO:0000256" key="11">
    <source>
        <dbReference type="HAMAP-Rule" id="MF_00356"/>
    </source>
</evidence>
<name>A0AAW6ATU2_CLOSY</name>
<dbReference type="InterPro" id="IPR040982">
    <property type="entry name" value="DNA_pol3_finger"/>
</dbReference>
<comment type="catalytic activity">
    <reaction evidence="10 11">
        <text>DNA(n) + a 2'-deoxyribonucleoside 5'-triphosphate = DNA(n+1) + diphosphate</text>
        <dbReference type="Rhea" id="RHEA:22508"/>
        <dbReference type="Rhea" id="RHEA-COMP:17339"/>
        <dbReference type="Rhea" id="RHEA-COMP:17340"/>
        <dbReference type="ChEBI" id="CHEBI:33019"/>
        <dbReference type="ChEBI" id="CHEBI:61560"/>
        <dbReference type="ChEBI" id="CHEBI:173112"/>
        <dbReference type="EC" id="2.7.7.7"/>
    </reaction>
</comment>
<feature type="compositionally biased region" description="Basic and acidic residues" evidence="12">
    <location>
        <begin position="228"/>
        <end position="237"/>
    </location>
</feature>
<proteinExistence type="inferred from homology"/>
<dbReference type="InterPro" id="IPR004805">
    <property type="entry name" value="DnaE2/DnaE/PolC"/>
</dbReference>
<evidence type="ECO:0000256" key="4">
    <source>
        <dbReference type="ARBA" id="ARBA00022695"/>
    </source>
</evidence>
<dbReference type="CDD" id="cd04484">
    <property type="entry name" value="polC_OBF"/>
    <property type="match status" value="1"/>
</dbReference>